<keyword evidence="4" id="KW-1185">Reference proteome</keyword>
<dbReference type="AlphaFoldDB" id="A0A3B3Z407"/>
<feature type="signal peptide" evidence="1">
    <location>
        <begin position="1"/>
        <end position="20"/>
    </location>
</feature>
<accession>A0A3B3Z407</accession>
<dbReference type="Proteomes" id="UP000261480">
    <property type="component" value="Unplaced"/>
</dbReference>
<keyword evidence="1" id="KW-0732">Signal</keyword>
<dbReference type="SUPFAM" id="SSF50494">
    <property type="entry name" value="Trypsin-like serine proteases"/>
    <property type="match status" value="1"/>
</dbReference>
<dbReference type="GO" id="GO:0006508">
    <property type="term" value="P:proteolysis"/>
    <property type="evidence" value="ECO:0007669"/>
    <property type="project" value="InterPro"/>
</dbReference>
<feature type="domain" description="Peptidase S1" evidence="2">
    <location>
        <begin position="19"/>
        <end position="52"/>
    </location>
</feature>
<reference evidence="3" key="1">
    <citation type="submission" date="2025-08" db="UniProtKB">
        <authorList>
            <consortium name="Ensembl"/>
        </authorList>
    </citation>
    <scope>IDENTIFICATION</scope>
</reference>
<evidence type="ECO:0000313" key="4">
    <source>
        <dbReference type="Proteomes" id="UP000261480"/>
    </source>
</evidence>
<protein>
    <recommendedName>
        <fullName evidence="2">Peptidase S1 domain-containing protein</fullName>
    </recommendedName>
</protein>
<dbReference type="InterPro" id="IPR043504">
    <property type="entry name" value="Peptidase_S1_PA_chymotrypsin"/>
</dbReference>
<feature type="chain" id="PRO_5017423591" description="Peptidase S1 domain-containing protein" evidence="1">
    <location>
        <begin position="21"/>
        <end position="64"/>
    </location>
</feature>
<proteinExistence type="predicted"/>
<evidence type="ECO:0000259" key="2">
    <source>
        <dbReference type="Pfam" id="PF00089"/>
    </source>
</evidence>
<evidence type="ECO:0000313" key="3">
    <source>
        <dbReference type="Ensembl" id="ENSPMEP00000033990.1"/>
    </source>
</evidence>
<dbReference type="Pfam" id="PF00089">
    <property type="entry name" value="Trypsin"/>
    <property type="match status" value="1"/>
</dbReference>
<organism evidence="3 4">
    <name type="scientific">Poecilia mexicana</name>
    <dbReference type="NCBI Taxonomy" id="48701"/>
    <lineage>
        <taxon>Eukaryota</taxon>
        <taxon>Metazoa</taxon>
        <taxon>Chordata</taxon>
        <taxon>Craniata</taxon>
        <taxon>Vertebrata</taxon>
        <taxon>Euteleostomi</taxon>
        <taxon>Actinopterygii</taxon>
        <taxon>Neopterygii</taxon>
        <taxon>Teleostei</taxon>
        <taxon>Neoteleostei</taxon>
        <taxon>Acanthomorphata</taxon>
        <taxon>Ovalentaria</taxon>
        <taxon>Atherinomorphae</taxon>
        <taxon>Cyprinodontiformes</taxon>
        <taxon>Poeciliidae</taxon>
        <taxon>Poeciliinae</taxon>
        <taxon>Poecilia</taxon>
    </lineage>
</organism>
<dbReference type="GO" id="GO:0004252">
    <property type="term" value="F:serine-type endopeptidase activity"/>
    <property type="evidence" value="ECO:0007669"/>
    <property type="project" value="InterPro"/>
</dbReference>
<dbReference type="Ensembl" id="ENSPMET00000029312.1">
    <property type="protein sequence ID" value="ENSPMEP00000033990.1"/>
    <property type="gene ID" value="ENSPMEG00000022855.1"/>
</dbReference>
<dbReference type="InterPro" id="IPR009003">
    <property type="entry name" value="Peptidase_S1_PA"/>
</dbReference>
<name>A0A3B3Z407_9TELE</name>
<reference evidence="3" key="2">
    <citation type="submission" date="2025-09" db="UniProtKB">
        <authorList>
            <consortium name="Ensembl"/>
        </authorList>
    </citation>
    <scope>IDENTIFICATION</scope>
</reference>
<dbReference type="Gene3D" id="2.40.10.10">
    <property type="entry name" value="Trypsin-like serine proteases"/>
    <property type="match status" value="1"/>
</dbReference>
<dbReference type="InterPro" id="IPR001254">
    <property type="entry name" value="Trypsin_dom"/>
</dbReference>
<sequence length="64" mass="7179">GFYVFYLCLSFCYSLALVRQQPHSLPFMALLASHESICGGTLIDSNWVLTAALLCKMNDFICLK</sequence>
<evidence type="ECO:0000256" key="1">
    <source>
        <dbReference type="SAM" id="SignalP"/>
    </source>
</evidence>